<reference evidence="6 7" key="1">
    <citation type="submission" date="2019-03" db="EMBL/GenBank/DDBJ databases">
        <title>Draft genome of Gammaproteobacteria bacterium LSUCC0057, a member of the SAR92 clade.</title>
        <authorList>
            <person name="Lanclos V.C."/>
            <person name="Doiron C."/>
            <person name="Henson M.W."/>
            <person name="Thrash J.C."/>
        </authorList>
    </citation>
    <scope>NUCLEOTIDE SEQUENCE [LARGE SCALE GENOMIC DNA]</scope>
    <source>
        <strain evidence="6 7">LSUCC0057</strain>
    </source>
</reference>
<dbReference type="InterPro" id="IPR036188">
    <property type="entry name" value="FAD/NAD-bd_sf"/>
</dbReference>
<dbReference type="PANTHER" id="PTHR43400">
    <property type="entry name" value="FUMARATE REDUCTASE"/>
    <property type="match status" value="1"/>
</dbReference>
<proteinExistence type="predicted"/>
<evidence type="ECO:0000259" key="5">
    <source>
        <dbReference type="Pfam" id="PF00890"/>
    </source>
</evidence>
<evidence type="ECO:0000256" key="3">
    <source>
        <dbReference type="ARBA" id="ARBA00022827"/>
    </source>
</evidence>
<dbReference type="Gene3D" id="3.50.50.60">
    <property type="entry name" value="FAD/NAD(P)-binding domain"/>
    <property type="match status" value="1"/>
</dbReference>
<comment type="caution">
    <text evidence="6">The sequence shown here is derived from an EMBL/GenBank/DDBJ whole genome shotgun (WGS) entry which is preliminary data.</text>
</comment>
<evidence type="ECO:0000256" key="2">
    <source>
        <dbReference type="ARBA" id="ARBA00022630"/>
    </source>
</evidence>
<dbReference type="GO" id="GO:0016491">
    <property type="term" value="F:oxidoreductase activity"/>
    <property type="evidence" value="ECO:0007669"/>
    <property type="project" value="UniProtKB-KW"/>
</dbReference>
<dbReference type="InterPro" id="IPR050315">
    <property type="entry name" value="FAD-oxidoreductase_2"/>
</dbReference>
<dbReference type="EMBL" id="SPIA01000001">
    <property type="protein sequence ID" value="TFH68803.1"/>
    <property type="molecule type" value="Genomic_DNA"/>
</dbReference>
<dbReference type="OrthoDB" id="337830at2"/>
<dbReference type="Proteomes" id="UP000298133">
    <property type="component" value="Unassembled WGS sequence"/>
</dbReference>
<dbReference type="NCBIfam" id="NF005510">
    <property type="entry name" value="PRK07121.1-3"/>
    <property type="match status" value="1"/>
</dbReference>
<evidence type="ECO:0000313" key="7">
    <source>
        <dbReference type="Proteomes" id="UP000298133"/>
    </source>
</evidence>
<gene>
    <name evidence="6" type="ORF">E3W66_02300</name>
</gene>
<keyword evidence="3" id="KW-0274">FAD</keyword>
<evidence type="ECO:0000256" key="4">
    <source>
        <dbReference type="ARBA" id="ARBA00023002"/>
    </source>
</evidence>
<evidence type="ECO:0000256" key="1">
    <source>
        <dbReference type="ARBA" id="ARBA00001974"/>
    </source>
</evidence>
<keyword evidence="4" id="KW-0560">Oxidoreductase</keyword>
<dbReference type="SUPFAM" id="SSF56425">
    <property type="entry name" value="Succinate dehydrogenase/fumarate reductase flavoprotein, catalytic domain"/>
    <property type="match status" value="1"/>
</dbReference>
<comment type="cofactor">
    <cofactor evidence="1">
        <name>FAD</name>
        <dbReference type="ChEBI" id="CHEBI:57692"/>
    </cofactor>
</comment>
<dbReference type="InterPro" id="IPR003953">
    <property type="entry name" value="FAD-dep_OxRdtase_2_FAD-bd"/>
</dbReference>
<keyword evidence="7" id="KW-1185">Reference proteome</keyword>
<dbReference type="Pfam" id="PF00890">
    <property type="entry name" value="FAD_binding_2"/>
    <property type="match status" value="1"/>
</dbReference>
<feature type="domain" description="FAD-dependent oxidoreductase 2 FAD-binding" evidence="5">
    <location>
        <begin position="22"/>
        <end position="459"/>
    </location>
</feature>
<dbReference type="Gene3D" id="3.90.700.10">
    <property type="entry name" value="Succinate dehydrogenase/fumarate reductase flavoprotein, catalytic domain"/>
    <property type="match status" value="1"/>
</dbReference>
<dbReference type="GO" id="GO:0008202">
    <property type="term" value="P:steroid metabolic process"/>
    <property type="evidence" value="ECO:0007669"/>
    <property type="project" value="UniProtKB-ARBA"/>
</dbReference>
<dbReference type="SUPFAM" id="SSF51905">
    <property type="entry name" value="FAD/NAD(P)-binding domain"/>
    <property type="match status" value="1"/>
</dbReference>
<protein>
    <submittedName>
        <fullName evidence="6">FAD-binding protein</fullName>
    </submittedName>
</protein>
<dbReference type="AlphaFoldDB" id="A0A4Y8UNE1"/>
<name>A0A4Y8UNE1_9GAMM</name>
<keyword evidence="2" id="KW-0285">Flavoprotein</keyword>
<evidence type="ECO:0000313" key="6">
    <source>
        <dbReference type="EMBL" id="TFH68803.1"/>
    </source>
</evidence>
<organism evidence="6 7">
    <name type="scientific">Gammaproteobacteria bacterium LSUCC0057</name>
    <dbReference type="NCBI Taxonomy" id="2559237"/>
    <lineage>
        <taxon>Bacteria</taxon>
        <taxon>Pseudomonadati</taxon>
        <taxon>Pseudomonadota</taxon>
        <taxon>Gammaproteobacteria</taxon>
        <taxon>Cellvibrionales</taxon>
        <taxon>Porticoccaceae</taxon>
        <taxon>SAR92 clade</taxon>
    </lineage>
</organism>
<dbReference type="InterPro" id="IPR027477">
    <property type="entry name" value="Succ_DH/fumarate_Rdtase_cat_sf"/>
</dbReference>
<dbReference type="PRINTS" id="PR00411">
    <property type="entry name" value="PNDRDTASEI"/>
</dbReference>
<dbReference type="PANTHER" id="PTHR43400:SF10">
    <property type="entry name" value="3-OXOSTEROID 1-DEHYDROGENASE"/>
    <property type="match status" value="1"/>
</dbReference>
<accession>A0A4Y8UNE1</accession>
<sequence>MFTSANATLDASHVVGWDHQFDVVVVGYGGAGASAAIAAHDAGANVAIFDLASAPGGSTALSSAELYLGGGTRVQQACGYHDTPQAMYDYLMASNGPQADSAKIRAYCDGSVDHFNWLVELGVPFKDSEYQQRAMMALSDDCLLYTGNEKSHPFNQLAPPAPRGHNLQVKGDNGGPLFIGTLAAAIAARGIAQFFDSRALRLVIDHSGDAKRVVGVVFRIDMQEVFVRAERGVVLCAGGFVMNQTMVEQYAPDLLRCTVPVGNPGDTGSGIAMGVAAGGVAINMHEGFVSLPFYPPASTTFGIFINDKCQRFINEDAYHGRVGSALLRQPGERIYLLLNIDDYGDYETRSYLGAPVAGTGECVVELACELQLDSHLLQQCIELYNHGVARGEDRQFHKHSDWLKMLDWPLVALDCTPGRGVHMPYFTLGGLKTAVDGAVLDGSEQPIAGLFAAGRTACGVPRRGDGYCSGISIGDASFSGRVAGRAAANIQ</sequence>